<gene>
    <name evidence="2" type="ORF">UJA718_LOCUS45744</name>
</gene>
<organism evidence="2 3">
    <name type="scientific">Rotaria socialis</name>
    <dbReference type="NCBI Taxonomy" id="392032"/>
    <lineage>
        <taxon>Eukaryota</taxon>
        <taxon>Metazoa</taxon>
        <taxon>Spiralia</taxon>
        <taxon>Gnathifera</taxon>
        <taxon>Rotifera</taxon>
        <taxon>Eurotatoria</taxon>
        <taxon>Bdelloidea</taxon>
        <taxon>Philodinida</taxon>
        <taxon>Philodinidae</taxon>
        <taxon>Rotaria</taxon>
    </lineage>
</organism>
<proteinExistence type="predicted"/>
<feature type="domain" description="Protein kinase" evidence="1">
    <location>
        <begin position="1"/>
        <end position="52"/>
    </location>
</feature>
<dbReference type="EMBL" id="CAJOBP010078230">
    <property type="protein sequence ID" value="CAF4905901.1"/>
    <property type="molecule type" value="Genomic_DNA"/>
</dbReference>
<dbReference type="InterPro" id="IPR000719">
    <property type="entry name" value="Prot_kinase_dom"/>
</dbReference>
<keyword evidence="3" id="KW-1185">Reference proteome</keyword>
<evidence type="ECO:0000313" key="2">
    <source>
        <dbReference type="EMBL" id="CAF4905901.1"/>
    </source>
</evidence>
<reference evidence="2" key="1">
    <citation type="submission" date="2021-02" db="EMBL/GenBank/DDBJ databases">
        <authorList>
            <person name="Nowell W R."/>
        </authorList>
    </citation>
    <scope>NUCLEOTIDE SEQUENCE</scope>
</reference>
<dbReference type="Pfam" id="PF00069">
    <property type="entry name" value="Pkinase"/>
    <property type="match status" value="1"/>
</dbReference>
<dbReference type="InterPro" id="IPR011009">
    <property type="entry name" value="Kinase-like_dom_sf"/>
</dbReference>
<evidence type="ECO:0000259" key="1">
    <source>
        <dbReference type="PROSITE" id="PS50011"/>
    </source>
</evidence>
<comment type="caution">
    <text evidence="2">The sequence shown here is derived from an EMBL/GenBank/DDBJ whole genome shotgun (WGS) entry which is preliminary data.</text>
</comment>
<dbReference type="SUPFAM" id="SSF56112">
    <property type="entry name" value="Protein kinase-like (PK-like)"/>
    <property type="match status" value="1"/>
</dbReference>
<dbReference type="GO" id="GO:0004672">
    <property type="term" value="F:protein kinase activity"/>
    <property type="evidence" value="ECO:0007669"/>
    <property type="project" value="InterPro"/>
</dbReference>
<dbReference type="Proteomes" id="UP000663873">
    <property type="component" value="Unassembled WGS sequence"/>
</dbReference>
<dbReference type="PROSITE" id="PS50011">
    <property type="entry name" value="PROTEIN_KINASE_DOM"/>
    <property type="match status" value="1"/>
</dbReference>
<dbReference type="GO" id="GO:0005524">
    <property type="term" value="F:ATP binding"/>
    <property type="evidence" value="ECO:0007669"/>
    <property type="project" value="InterPro"/>
</dbReference>
<accession>A0A821VCP7</accession>
<dbReference type="Gene3D" id="1.10.510.10">
    <property type="entry name" value="Transferase(Phosphotransferase) domain 1"/>
    <property type="match status" value="1"/>
</dbReference>
<protein>
    <recommendedName>
        <fullName evidence="1">Protein kinase domain-containing protein</fullName>
    </recommendedName>
</protein>
<sequence length="52" mass="5631">MTNYPDQSVTLKLADFGLALCLSDQTPIVAANGDNLCGTPMYMAPEVIQNRE</sequence>
<name>A0A821VCP7_9BILA</name>
<evidence type="ECO:0000313" key="3">
    <source>
        <dbReference type="Proteomes" id="UP000663873"/>
    </source>
</evidence>
<dbReference type="AlphaFoldDB" id="A0A821VCP7"/>